<reference evidence="1" key="1">
    <citation type="submission" date="2023-09" db="EMBL/GenBank/DDBJ databases">
        <title>Vallitalea sediminicola and Vallitalea maricola sp. nov., anaerobic bacteria isolated from marine sediment.</title>
        <authorList>
            <person name="Hirano S."/>
            <person name="Maeda A."/>
            <person name="Terahara T."/>
            <person name="Mori K."/>
            <person name="Hamada M."/>
            <person name="Matsumoto R."/>
            <person name="Kobayashi T."/>
        </authorList>
    </citation>
    <scope>NUCLEOTIDE SEQUENCE</scope>
    <source>
        <strain evidence="1">AN17-2</strain>
    </source>
</reference>
<proteinExistence type="predicted"/>
<sequence length="98" mass="11427">MSGRDVLRNLVKTQLVIKLLKEQVATIKRVLRIFANELELSRTRRNNGAVNQSLLRKLALNLLKAEKASKKKIVLKRKRLKALMDEEFLENVIFEKKD</sequence>
<evidence type="ECO:0000313" key="1">
    <source>
        <dbReference type="EMBL" id="GMQ65362.1"/>
    </source>
</evidence>
<evidence type="ECO:0000313" key="2">
    <source>
        <dbReference type="Proteomes" id="UP001374599"/>
    </source>
</evidence>
<comment type="caution">
    <text evidence="1">The sequence shown here is derived from an EMBL/GenBank/DDBJ whole genome shotgun (WGS) entry which is preliminary data.</text>
</comment>
<accession>A0ACB5URM6</accession>
<protein>
    <submittedName>
        <fullName evidence="1">Uncharacterized protein</fullName>
    </submittedName>
</protein>
<name>A0ACB5URM6_9FIRM</name>
<keyword evidence="2" id="KW-1185">Reference proteome</keyword>
<gene>
    <name evidence="1" type="ORF">AN2V17_46060</name>
</gene>
<dbReference type="EMBL" id="BTPU01000130">
    <property type="protein sequence ID" value="GMQ65362.1"/>
    <property type="molecule type" value="Genomic_DNA"/>
</dbReference>
<organism evidence="1 2">
    <name type="scientific">Vallitalea maricola</name>
    <dbReference type="NCBI Taxonomy" id="3074433"/>
    <lineage>
        <taxon>Bacteria</taxon>
        <taxon>Bacillati</taxon>
        <taxon>Bacillota</taxon>
        <taxon>Clostridia</taxon>
        <taxon>Lachnospirales</taxon>
        <taxon>Vallitaleaceae</taxon>
        <taxon>Vallitalea</taxon>
    </lineage>
</organism>
<dbReference type="Proteomes" id="UP001374599">
    <property type="component" value="Unassembled WGS sequence"/>
</dbReference>